<dbReference type="PANTHER" id="PTHR12993">
    <property type="entry name" value="N-ACETYLGLUCOSAMINYL-PHOSPHATIDYLINOSITOL DE-N-ACETYLASE-RELATED"/>
    <property type="match status" value="1"/>
</dbReference>
<proteinExistence type="predicted"/>
<evidence type="ECO:0000313" key="1">
    <source>
        <dbReference type="EMBL" id="TMQ49023.1"/>
    </source>
</evidence>
<evidence type="ECO:0000313" key="2">
    <source>
        <dbReference type="Proteomes" id="UP000320184"/>
    </source>
</evidence>
<dbReference type="SUPFAM" id="SSF102588">
    <property type="entry name" value="LmbE-like"/>
    <property type="match status" value="1"/>
</dbReference>
<dbReference type="InterPro" id="IPR003737">
    <property type="entry name" value="GlcNAc_PI_deacetylase-related"/>
</dbReference>
<name>A0A538SCD2_UNCEI</name>
<dbReference type="Gene3D" id="3.40.50.10320">
    <property type="entry name" value="LmbE-like"/>
    <property type="match status" value="1"/>
</dbReference>
<dbReference type="GO" id="GO:0071793">
    <property type="term" value="P:bacillithiol biosynthetic process"/>
    <property type="evidence" value="ECO:0007669"/>
    <property type="project" value="InterPro"/>
</dbReference>
<reference evidence="1 2" key="1">
    <citation type="journal article" date="2019" name="Nat. Microbiol.">
        <title>Mediterranean grassland soil C-N compound turnover is dependent on rainfall and depth, and is mediated by genomically divergent microorganisms.</title>
        <authorList>
            <person name="Diamond S."/>
            <person name="Andeer P.F."/>
            <person name="Li Z."/>
            <person name="Crits-Christoph A."/>
            <person name="Burstein D."/>
            <person name="Anantharaman K."/>
            <person name="Lane K.R."/>
            <person name="Thomas B.C."/>
            <person name="Pan C."/>
            <person name="Northen T.R."/>
            <person name="Banfield J.F."/>
        </authorList>
    </citation>
    <scope>NUCLEOTIDE SEQUENCE [LARGE SCALE GENOMIC DNA]</scope>
    <source>
        <strain evidence="1">WS_3</strain>
    </source>
</reference>
<dbReference type="PANTHER" id="PTHR12993:SF30">
    <property type="entry name" value="N-ACETYL-ALPHA-D-GLUCOSAMINYL L-MALATE DEACETYLASE 1"/>
    <property type="match status" value="1"/>
</dbReference>
<dbReference type="AlphaFoldDB" id="A0A538SCD2"/>
<dbReference type="GO" id="GO:0016811">
    <property type="term" value="F:hydrolase activity, acting on carbon-nitrogen (but not peptide) bonds, in linear amides"/>
    <property type="evidence" value="ECO:0007669"/>
    <property type="project" value="TreeGrafter"/>
</dbReference>
<sequence>MAFDALFFGAHPDDVELTSGGLAALLAGHGHRVAIVDLTRGEAASRGSVEQRAAEAQAAAGELGVETRESLGLPDLGLDGSDRDQLRAVVATLRRYAPALVVAPHRDDPHPDHGEAAHLVGRACYVAGLARFDPPGRRHRPERLLFALFRGLGRPHLVVDVSEVWERRMRALAAHQSQLESGRGPETYLTHPDFLAQVESRARAWGAAIGARFGEAYRLEGPLAVTDARALLPAGAGRGA</sequence>
<dbReference type="NCBIfam" id="TIGR04001">
    <property type="entry name" value="thiol_BshB1"/>
    <property type="match status" value="1"/>
</dbReference>
<dbReference type="Pfam" id="PF02585">
    <property type="entry name" value="PIG-L"/>
    <property type="match status" value="1"/>
</dbReference>
<dbReference type="InterPro" id="IPR024078">
    <property type="entry name" value="LmbE-like_dom_sf"/>
</dbReference>
<organism evidence="1 2">
    <name type="scientific">Eiseniibacteriota bacterium</name>
    <dbReference type="NCBI Taxonomy" id="2212470"/>
    <lineage>
        <taxon>Bacteria</taxon>
        <taxon>Candidatus Eiseniibacteriota</taxon>
    </lineage>
</organism>
<dbReference type="EMBL" id="VBOT01000129">
    <property type="protein sequence ID" value="TMQ49023.1"/>
    <property type="molecule type" value="Genomic_DNA"/>
</dbReference>
<accession>A0A538SCD2</accession>
<dbReference type="InterPro" id="IPR023842">
    <property type="entry name" value="Bacillithiol_biosynth_BshB1"/>
</dbReference>
<gene>
    <name evidence="1" type="primary">bshB1</name>
    <name evidence="1" type="ORF">E6K73_10735</name>
</gene>
<protein>
    <submittedName>
        <fullName evidence="1">Bacillithiol biosynthesis deacetylase BshB1</fullName>
    </submittedName>
</protein>
<dbReference type="Proteomes" id="UP000320184">
    <property type="component" value="Unassembled WGS sequence"/>
</dbReference>
<dbReference type="GO" id="GO:0019213">
    <property type="term" value="F:deacetylase activity"/>
    <property type="evidence" value="ECO:0007669"/>
    <property type="project" value="InterPro"/>
</dbReference>
<comment type="caution">
    <text evidence="1">The sequence shown here is derived from an EMBL/GenBank/DDBJ whole genome shotgun (WGS) entry which is preliminary data.</text>
</comment>